<dbReference type="InterPro" id="IPR010076">
    <property type="entry name" value="BioH"/>
</dbReference>
<keyword evidence="1" id="KW-0719">Serine esterase</keyword>
<proteinExistence type="predicted"/>
<dbReference type="RefSeq" id="WP_324781205.1">
    <property type="nucleotide sequence ID" value="NZ_CP141769.1"/>
</dbReference>
<keyword evidence="4 6" id="KW-0378">Hydrolase</keyword>
<evidence type="ECO:0000256" key="2">
    <source>
        <dbReference type="ARBA" id="ARBA00022490"/>
    </source>
</evidence>
<dbReference type="Pfam" id="PF12697">
    <property type="entry name" value="Abhydrolase_6"/>
    <property type="match status" value="1"/>
</dbReference>
<dbReference type="PANTHER" id="PTHR43194">
    <property type="entry name" value="HYDROLASE ALPHA/BETA FOLD FAMILY"/>
    <property type="match status" value="1"/>
</dbReference>
<dbReference type="EMBL" id="CP141769">
    <property type="protein sequence ID" value="WRS40690.1"/>
    <property type="molecule type" value="Genomic_DNA"/>
</dbReference>
<feature type="domain" description="AB hydrolase-1" evidence="5">
    <location>
        <begin position="10"/>
        <end position="239"/>
    </location>
</feature>
<dbReference type="Gene3D" id="3.40.50.1820">
    <property type="entry name" value="alpha/beta hydrolase"/>
    <property type="match status" value="1"/>
</dbReference>
<dbReference type="PANTHER" id="PTHR43194:SF5">
    <property type="entry name" value="PIMELOYL-[ACYL-CARRIER PROTEIN] METHYL ESTER ESTERASE"/>
    <property type="match status" value="1"/>
</dbReference>
<sequence length="248" mass="25815">MRSARPVLALLHGWGMNARVFDALAARLAVDFELRLLDLPGHGGRAALADNTLDSWGDDLARQLPAGAVVVGWSLGGQVAMRAALDHPETIGRLVLLASTPKFVADGGWAGGLAIGELEAFGAALMSDPEATLVRFLSLQTRGMPGQKALLQQLRQTVLAAPPAEAAALAAGLAILRETDLRADLPRLTQPTLVLHGALDTLTPAAAGAWLADSLPAAQHVELARAAHAPHLSHVDEVAIAIARFAHG</sequence>
<evidence type="ECO:0000313" key="6">
    <source>
        <dbReference type="EMBL" id="WRS40690.1"/>
    </source>
</evidence>
<evidence type="ECO:0000256" key="3">
    <source>
        <dbReference type="ARBA" id="ARBA00022756"/>
    </source>
</evidence>
<accession>A0ABZ1CP69</accession>
<dbReference type="InterPro" id="IPR000073">
    <property type="entry name" value="AB_hydrolase_1"/>
</dbReference>
<keyword evidence="2" id="KW-0963">Cytoplasm</keyword>
<evidence type="ECO:0000313" key="7">
    <source>
        <dbReference type="Proteomes" id="UP001334732"/>
    </source>
</evidence>
<name>A0ABZ1CP69_9PROT</name>
<keyword evidence="3" id="KW-0093">Biotin biosynthesis</keyword>
<dbReference type="Proteomes" id="UP001334732">
    <property type="component" value="Chromosome"/>
</dbReference>
<keyword evidence="7" id="KW-1185">Reference proteome</keyword>
<reference evidence="6 7" key="1">
    <citation type="submission" date="2023-12" db="EMBL/GenBank/DDBJ databases">
        <title>Thiobacillus sedimentum sp. nov., a chemolithoautotrophic sulfur-oxidizing bacterium isolated from freshwater sediment.</title>
        <authorList>
            <person name="Luo J."/>
            <person name="Dai C."/>
        </authorList>
    </citation>
    <scope>NUCLEOTIDE SEQUENCE [LARGE SCALE GENOMIC DNA]</scope>
    <source>
        <strain evidence="6 7">SCUT-2</strain>
    </source>
</reference>
<dbReference type="EC" id="3.1.1.85" evidence="6"/>
<dbReference type="GO" id="GO:0090499">
    <property type="term" value="F:pimelyl-[acyl-carrier protein] methyl ester esterase activity"/>
    <property type="evidence" value="ECO:0007669"/>
    <property type="project" value="UniProtKB-EC"/>
</dbReference>
<evidence type="ECO:0000256" key="1">
    <source>
        <dbReference type="ARBA" id="ARBA00022487"/>
    </source>
</evidence>
<dbReference type="InterPro" id="IPR050228">
    <property type="entry name" value="Carboxylesterase_BioH"/>
</dbReference>
<dbReference type="InterPro" id="IPR029058">
    <property type="entry name" value="AB_hydrolase_fold"/>
</dbReference>
<evidence type="ECO:0000259" key="5">
    <source>
        <dbReference type="Pfam" id="PF12697"/>
    </source>
</evidence>
<evidence type="ECO:0000256" key="4">
    <source>
        <dbReference type="ARBA" id="ARBA00022801"/>
    </source>
</evidence>
<dbReference type="NCBIfam" id="TIGR01738">
    <property type="entry name" value="bioH"/>
    <property type="match status" value="1"/>
</dbReference>
<protein>
    <submittedName>
        <fullName evidence="6">Pimeloyl-ACP methyl ester esterase BioH</fullName>
        <ecNumber evidence="6">3.1.1.85</ecNumber>
    </submittedName>
</protein>
<dbReference type="SUPFAM" id="SSF53474">
    <property type="entry name" value="alpha/beta-Hydrolases"/>
    <property type="match status" value="1"/>
</dbReference>
<organism evidence="6 7">
    <name type="scientific">Thiobacillus sedimenti</name>
    <dbReference type="NCBI Taxonomy" id="3110231"/>
    <lineage>
        <taxon>Bacteria</taxon>
        <taxon>Pseudomonadati</taxon>
        <taxon>Pseudomonadota</taxon>
        <taxon>Betaproteobacteria</taxon>
        <taxon>Nitrosomonadales</taxon>
        <taxon>Thiobacillaceae</taxon>
        <taxon>Thiobacillus</taxon>
    </lineage>
</organism>
<gene>
    <name evidence="6" type="primary">bioH</name>
    <name evidence="6" type="ORF">VA613_01920</name>
</gene>